<name>A0A8B9V0X0_9AVES</name>
<keyword evidence="6" id="KW-0472">Membrane</keyword>
<keyword evidence="2" id="KW-0812">Transmembrane</keyword>
<evidence type="ECO:0000313" key="9">
    <source>
        <dbReference type="Proteomes" id="UP000694549"/>
    </source>
</evidence>
<feature type="domain" description="ABC transporter" evidence="7">
    <location>
        <begin position="31"/>
        <end position="275"/>
    </location>
</feature>
<keyword evidence="5" id="KW-1133">Transmembrane helix</keyword>
<dbReference type="Gene3D" id="1.20.1560.10">
    <property type="entry name" value="ABC transporter type 1, transmembrane domain"/>
    <property type="match status" value="1"/>
</dbReference>
<reference evidence="8" key="1">
    <citation type="submission" date="2025-08" db="UniProtKB">
        <authorList>
            <consortium name="Ensembl"/>
        </authorList>
    </citation>
    <scope>IDENTIFICATION</scope>
</reference>
<proteinExistence type="predicted"/>
<evidence type="ECO:0000256" key="6">
    <source>
        <dbReference type="ARBA" id="ARBA00023136"/>
    </source>
</evidence>
<evidence type="ECO:0000256" key="2">
    <source>
        <dbReference type="ARBA" id="ARBA00022692"/>
    </source>
</evidence>
<dbReference type="GO" id="GO:0016020">
    <property type="term" value="C:membrane"/>
    <property type="evidence" value="ECO:0007669"/>
    <property type="project" value="UniProtKB-SubCell"/>
</dbReference>
<dbReference type="AlphaFoldDB" id="A0A8B9V0X0"/>
<dbReference type="PROSITE" id="PS50893">
    <property type="entry name" value="ABC_TRANSPORTER_2"/>
    <property type="match status" value="1"/>
</dbReference>
<dbReference type="InterPro" id="IPR017871">
    <property type="entry name" value="ABC_transporter-like_CS"/>
</dbReference>
<reference evidence="8" key="2">
    <citation type="submission" date="2025-09" db="UniProtKB">
        <authorList>
            <consortium name="Ensembl"/>
        </authorList>
    </citation>
    <scope>IDENTIFICATION</scope>
</reference>
<dbReference type="Pfam" id="PF00005">
    <property type="entry name" value="ABC_tran"/>
    <property type="match status" value="1"/>
</dbReference>
<sequence length="275" mass="29306">AAAHKIFDYLDREPAVGTGGTLEPATLQGHVTFQHVSFAYPTRPEHLVLQDVSFELRPGEVTALAGLNGSGKSTCAGLLQRFYEPTAGEVLLDGVPLCDYKHRYLHRQVSPVLFSGSIRDNIAYGLEDCREEEIIAAAEAAGALDFISALDQGFDTGEYWGAGATGCLSQSPPCPHPADVGERGDQLSAGQKQRVAIARALVRCPTVLILDEATSALDGDGDSGGNRTVLLITHHPRMLEKADRVVVLERGTVAEMGTPAELAACGGPYSRLLQR</sequence>
<dbReference type="GO" id="GO:0015421">
    <property type="term" value="F:ABC-type oligopeptide transporter activity"/>
    <property type="evidence" value="ECO:0007669"/>
    <property type="project" value="TreeGrafter"/>
</dbReference>
<keyword evidence="3" id="KW-0547">Nucleotide-binding</keyword>
<comment type="subcellular location">
    <subcellularLocation>
        <location evidence="1">Membrane</location>
        <topology evidence="1">Multi-pass membrane protein</topology>
    </subcellularLocation>
</comment>
<evidence type="ECO:0000256" key="5">
    <source>
        <dbReference type="ARBA" id="ARBA00022989"/>
    </source>
</evidence>
<dbReference type="InterPro" id="IPR027417">
    <property type="entry name" value="P-loop_NTPase"/>
</dbReference>
<evidence type="ECO:0000259" key="7">
    <source>
        <dbReference type="PROSITE" id="PS50893"/>
    </source>
</evidence>
<dbReference type="Ensembl" id="ENSAZOT00000018715.1">
    <property type="protein sequence ID" value="ENSAZOP00000017415.1"/>
    <property type="gene ID" value="ENSAZOG00000011328.1"/>
</dbReference>
<evidence type="ECO:0000256" key="4">
    <source>
        <dbReference type="ARBA" id="ARBA00022840"/>
    </source>
</evidence>
<dbReference type="PROSITE" id="PS00211">
    <property type="entry name" value="ABC_TRANSPORTER_1"/>
    <property type="match status" value="1"/>
</dbReference>
<dbReference type="GO" id="GO:0016887">
    <property type="term" value="F:ATP hydrolysis activity"/>
    <property type="evidence" value="ECO:0007669"/>
    <property type="project" value="InterPro"/>
</dbReference>
<keyword evidence="4" id="KW-0067">ATP-binding</keyword>
<evidence type="ECO:0000256" key="3">
    <source>
        <dbReference type="ARBA" id="ARBA00022741"/>
    </source>
</evidence>
<evidence type="ECO:0000256" key="1">
    <source>
        <dbReference type="ARBA" id="ARBA00004141"/>
    </source>
</evidence>
<dbReference type="Proteomes" id="UP000694549">
    <property type="component" value="Unplaced"/>
</dbReference>
<dbReference type="Gene3D" id="3.40.50.300">
    <property type="entry name" value="P-loop containing nucleotide triphosphate hydrolases"/>
    <property type="match status" value="2"/>
</dbReference>
<dbReference type="InterPro" id="IPR003439">
    <property type="entry name" value="ABC_transporter-like_ATP-bd"/>
</dbReference>
<dbReference type="InterPro" id="IPR003593">
    <property type="entry name" value="AAA+_ATPase"/>
</dbReference>
<dbReference type="InterPro" id="IPR036640">
    <property type="entry name" value="ABC1_TM_sf"/>
</dbReference>
<accession>A0A8B9V0X0</accession>
<dbReference type="GO" id="GO:0005524">
    <property type="term" value="F:ATP binding"/>
    <property type="evidence" value="ECO:0007669"/>
    <property type="project" value="UniProtKB-KW"/>
</dbReference>
<dbReference type="SUPFAM" id="SSF52540">
    <property type="entry name" value="P-loop containing nucleoside triphosphate hydrolases"/>
    <property type="match status" value="1"/>
</dbReference>
<dbReference type="PANTHER" id="PTHR43394">
    <property type="entry name" value="ATP-DEPENDENT PERMEASE MDL1, MITOCHONDRIAL"/>
    <property type="match status" value="1"/>
</dbReference>
<dbReference type="PANTHER" id="PTHR43394:SF14">
    <property type="entry name" value="TRANSPORTER 2, ATP BINDING CASSETTE SUBFAMILY B"/>
    <property type="match status" value="1"/>
</dbReference>
<dbReference type="SMART" id="SM00382">
    <property type="entry name" value="AAA"/>
    <property type="match status" value="1"/>
</dbReference>
<keyword evidence="9" id="KW-1185">Reference proteome</keyword>
<protein>
    <recommendedName>
        <fullName evidence="7">ABC transporter domain-containing protein</fullName>
    </recommendedName>
</protein>
<evidence type="ECO:0000313" key="8">
    <source>
        <dbReference type="Ensembl" id="ENSAZOP00000017415.1"/>
    </source>
</evidence>
<organism evidence="8 9">
    <name type="scientific">Anas zonorhyncha</name>
    <name type="common">Eastern spot-billed duck</name>
    <dbReference type="NCBI Taxonomy" id="75864"/>
    <lineage>
        <taxon>Eukaryota</taxon>
        <taxon>Metazoa</taxon>
        <taxon>Chordata</taxon>
        <taxon>Craniata</taxon>
        <taxon>Vertebrata</taxon>
        <taxon>Euteleostomi</taxon>
        <taxon>Archelosauria</taxon>
        <taxon>Archosauria</taxon>
        <taxon>Dinosauria</taxon>
        <taxon>Saurischia</taxon>
        <taxon>Theropoda</taxon>
        <taxon>Coelurosauria</taxon>
        <taxon>Aves</taxon>
        <taxon>Neognathae</taxon>
        <taxon>Galloanserae</taxon>
        <taxon>Anseriformes</taxon>
        <taxon>Anatidae</taxon>
        <taxon>Anatinae</taxon>
        <taxon>Anas</taxon>
    </lineage>
</organism>
<dbReference type="InterPro" id="IPR039421">
    <property type="entry name" value="Type_1_exporter"/>
</dbReference>